<proteinExistence type="predicted"/>
<keyword evidence="2" id="KW-1185">Reference proteome</keyword>
<gene>
    <name evidence="1" type="ORF">L1987_65529</name>
</gene>
<dbReference type="Proteomes" id="UP001056120">
    <property type="component" value="Linkage Group LG22"/>
</dbReference>
<protein>
    <submittedName>
        <fullName evidence="1">Uncharacterized protein</fullName>
    </submittedName>
</protein>
<name>A0ACB9BUS5_9ASTR</name>
<reference evidence="2" key="1">
    <citation type="journal article" date="2022" name="Mol. Ecol. Resour.">
        <title>The genomes of chicory, endive, great burdock and yacon provide insights into Asteraceae palaeo-polyploidization history and plant inulin production.</title>
        <authorList>
            <person name="Fan W."/>
            <person name="Wang S."/>
            <person name="Wang H."/>
            <person name="Wang A."/>
            <person name="Jiang F."/>
            <person name="Liu H."/>
            <person name="Zhao H."/>
            <person name="Xu D."/>
            <person name="Zhang Y."/>
        </authorList>
    </citation>
    <scope>NUCLEOTIDE SEQUENCE [LARGE SCALE GENOMIC DNA]</scope>
    <source>
        <strain evidence="2">cv. Yunnan</strain>
    </source>
</reference>
<reference evidence="1 2" key="2">
    <citation type="journal article" date="2022" name="Mol. Ecol. Resour.">
        <title>The genomes of chicory, endive, great burdock and yacon provide insights into Asteraceae paleo-polyploidization history and plant inulin production.</title>
        <authorList>
            <person name="Fan W."/>
            <person name="Wang S."/>
            <person name="Wang H."/>
            <person name="Wang A."/>
            <person name="Jiang F."/>
            <person name="Liu H."/>
            <person name="Zhao H."/>
            <person name="Xu D."/>
            <person name="Zhang Y."/>
        </authorList>
    </citation>
    <scope>NUCLEOTIDE SEQUENCE [LARGE SCALE GENOMIC DNA]</scope>
    <source>
        <strain evidence="2">cv. Yunnan</strain>
        <tissue evidence="1">Leaves</tissue>
    </source>
</reference>
<accession>A0ACB9BUS5</accession>
<dbReference type="EMBL" id="CM042039">
    <property type="protein sequence ID" value="KAI3725737.1"/>
    <property type="molecule type" value="Genomic_DNA"/>
</dbReference>
<sequence>MANVSAITLRYSKVYLEPPMPGEEVQSPRREIFTRVPLRPQPVISSTQKAQPSVIQSPTADLPPKVPPKRTFNSHIPYPGRLVKQKTDEQYDKFIELLSQIHVNIPFLDIIQQMPKYGRFLKDFLTNKRNMEEAIKRTNYCVALIERNLPNKLSDPGKFSLPCSIGPLPVTYAHVDLGGSVNVMPSTMFEKLDIGQPRPVNATIELVDGSVKTPIGVIENLLVKVGKFVFPADFMVLETGQDFSVPLILGRPFLATARAVIDMNQEILTLRIGKQSVTYNIGGYECMSSDPLEISHFIDSNLDYQLQKV</sequence>
<organism evidence="1 2">
    <name type="scientific">Smallanthus sonchifolius</name>
    <dbReference type="NCBI Taxonomy" id="185202"/>
    <lineage>
        <taxon>Eukaryota</taxon>
        <taxon>Viridiplantae</taxon>
        <taxon>Streptophyta</taxon>
        <taxon>Embryophyta</taxon>
        <taxon>Tracheophyta</taxon>
        <taxon>Spermatophyta</taxon>
        <taxon>Magnoliopsida</taxon>
        <taxon>eudicotyledons</taxon>
        <taxon>Gunneridae</taxon>
        <taxon>Pentapetalae</taxon>
        <taxon>asterids</taxon>
        <taxon>campanulids</taxon>
        <taxon>Asterales</taxon>
        <taxon>Asteraceae</taxon>
        <taxon>Asteroideae</taxon>
        <taxon>Heliantheae alliance</taxon>
        <taxon>Millerieae</taxon>
        <taxon>Smallanthus</taxon>
    </lineage>
</organism>
<evidence type="ECO:0000313" key="1">
    <source>
        <dbReference type="EMBL" id="KAI3725737.1"/>
    </source>
</evidence>
<evidence type="ECO:0000313" key="2">
    <source>
        <dbReference type="Proteomes" id="UP001056120"/>
    </source>
</evidence>
<comment type="caution">
    <text evidence="1">The sequence shown here is derived from an EMBL/GenBank/DDBJ whole genome shotgun (WGS) entry which is preliminary data.</text>
</comment>